<dbReference type="AlphaFoldDB" id="A0A5A7SE77"/>
<dbReference type="OrthoDB" id="9813282at2"/>
<reference evidence="3 4" key="1">
    <citation type="submission" date="2019-07" db="EMBL/GenBank/DDBJ databases">
        <title>Rhodococcus cavernicolus sp. nov., isolated from a cave.</title>
        <authorList>
            <person name="Lee S.D."/>
        </authorList>
    </citation>
    <scope>NUCLEOTIDE SEQUENCE [LARGE SCALE GENOMIC DNA]</scope>
    <source>
        <strain evidence="3 4">C1-24</strain>
    </source>
</reference>
<protein>
    <submittedName>
        <fullName evidence="3">PaaI family thioesterase</fullName>
    </submittedName>
</protein>
<dbReference type="GO" id="GO:0061522">
    <property type="term" value="F:1,4-dihydroxy-2-naphthoyl-CoA thioesterase activity"/>
    <property type="evidence" value="ECO:0007669"/>
    <property type="project" value="TreeGrafter"/>
</dbReference>
<dbReference type="NCBIfam" id="TIGR00369">
    <property type="entry name" value="unchar_dom_1"/>
    <property type="match status" value="1"/>
</dbReference>
<dbReference type="InterPro" id="IPR029069">
    <property type="entry name" value="HotDog_dom_sf"/>
</dbReference>
<dbReference type="GO" id="GO:0005829">
    <property type="term" value="C:cytosol"/>
    <property type="evidence" value="ECO:0007669"/>
    <property type="project" value="TreeGrafter"/>
</dbReference>
<keyword evidence="1" id="KW-0378">Hydrolase</keyword>
<evidence type="ECO:0000256" key="1">
    <source>
        <dbReference type="ARBA" id="ARBA00022801"/>
    </source>
</evidence>
<dbReference type="InterPro" id="IPR006683">
    <property type="entry name" value="Thioestr_dom"/>
</dbReference>
<evidence type="ECO:0000313" key="3">
    <source>
        <dbReference type="EMBL" id="KAA0024166.1"/>
    </source>
</evidence>
<name>A0A5A7SE77_9NOCA</name>
<dbReference type="CDD" id="cd03443">
    <property type="entry name" value="PaaI_thioesterase"/>
    <property type="match status" value="1"/>
</dbReference>
<sequence length="185" mass="19900">MADDAASLTKFPDGSGHLRVQWDAPLDPMRILQLSKEEASEGLVSGSIPKAPFHELVNFVITEADPDRVVVELVLDERHLNPVGAVAGGMIATVLDSAMWCVVQLAMVDKSIFSTVNMNINFTRSVSLQHGTIRAVANTLHVGRSTITAEAHLLDGADKRYAHATASFVRIGGLNGSDGYPQQRP</sequence>
<dbReference type="Gene3D" id="3.10.129.10">
    <property type="entry name" value="Hotdog Thioesterase"/>
    <property type="match status" value="1"/>
</dbReference>
<dbReference type="PANTHER" id="PTHR43240">
    <property type="entry name" value="1,4-DIHYDROXY-2-NAPHTHOYL-COA THIOESTERASE 1"/>
    <property type="match status" value="1"/>
</dbReference>
<organism evidence="3 4">
    <name type="scientific">Antrihabitans cavernicola</name>
    <dbReference type="NCBI Taxonomy" id="2495913"/>
    <lineage>
        <taxon>Bacteria</taxon>
        <taxon>Bacillati</taxon>
        <taxon>Actinomycetota</taxon>
        <taxon>Actinomycetes</taxon>
        <taxon>Mycobacteriales</taxon>
        <taxon>Nocardiaceae</taxon>
        <taxon>Antrihabitans</taxon>
    </lineage>
</organism>
<dbReference type="RefSeq" id="WP_149429327.1">
    <property type="nucleotide sequence ID" value="NZ_VLNY01000002.1"/>
</dbReference>
<dbReference type="Pfam" id="PF03061">
    <property type="entry name" value="4HBT"/>
    <property type="match status" value="1"/>
</dbReference>
<gene>
    <name evidence="3" type="ORF">FOY51_06355</name>
</gene>
<proteinExistence type="predicted"/>
<feature type="domain" description="Thioesterase" evidence="2">
    <location>
        <begin position="84"/>
        <end position="159"/>
    </location>
</feature>
<accession>A0A5A7SE77</accession>
<dbReference type="InterPro" id="IPR003736">
    <property type="entry name" value="PAAI_dom"/>
</dbReference>
<comment type="caution">
    <text evidence="3">The sequence shown here is derived from an EMBL/GenBank/DDBJ whole genome shotgun (WGS) entry which is preliminary data.</text>
</comment>
<dbReference type="SUPFAM" id="SSF54637">
    <property type="entry name" value="Thioesterase/thiol ester dehydrase-isomerase"/>
    <property type="match status" value="1"/>
</dbReference>
<keyword evidence="4" id="KW-1185">Reference proteome</keyword>
<evidence type="ECO:0000313" key="4">
    <source>
        <dbReference type="Proteomes" id="UP000322244"/>
    </source>
</evidence>
<dbReference type="PANTHER" id="PTHR43240:SF1">
    <property type="entry name" value="BLR5584 PROTEIN"/>
    <property type="match status" value="1"/>
</dbReference>
<dbReference type="Proteomes" id="UP000322244">
    <property type="component" value="Unassembled WGS sequence"/>
</dbReference>
<dbReference type="EMBL" id="VLNY01000002">
    <property type="protein sequence ID" value="KAA0024166.1"/>
    <property type="molecule type" value="Genomic_DNA"/>
</dbReference>
<evidence type="ECO:0000259" key="2">
    <source>
        <dbReference type="Pfam" id="PF03061"/>
    </source>
</evidence>